<evidence type="ECO:0000313" key="1">
    <source>
        <dbReference type="EMBL" id="KXS30584.1"/>
    </source>
</evidence>
<evidence type="ECO:0000313" key="2">
    <source>
        <dbReference type="Proteomes" id="UP000070578"/>
    </source>
</evidence>
<comment type="caution">
    <text evidence="1">The sequence shown here is derived from an EMBL/GenBank/DDBJ whole genome shotgun (WGS) entry which is preliminary data.</text>
</comment>
<dbReference type="Proteomes" id="UP000070578">
    <property type="component" value="Unassembled WGS sequence"/>
</dbReference>
<name>A0A139BNM2_9PROT</name>
<sequence>MLVGVGNQYLDAICAWDIACSHGIQIPVNHAFAAVIKAGEVARVLYQRIGQWRRML</sequence>
<organism evidence="1 2">
    <name type="scientific">Candidatus Gallionella acididurans</name>
    <dbReference type="NCBI Taxonomy" id="1796491"/>
    <lineage>
        <taxon>Bacteria</taxon>
        <taxon>Pseudomonadati</taxon>
        <taxon>Pseudomonadota</taxon>
        <taxon>Betaproteobacteria</taxon>
        <taxon>Nitrosomonadales</taxon>
        <taxon>Gallionellaceae</taxon>
        <taxon>Gallionella</taxon>
    </lineage>
</organism>
<dbReference type="EMBL" id="LSLI01000194">
    <property type="protein sequence ID" value="KXS30584.1"/>
    <property type="molecule type" value="Genomic_DNA"/>
</dbReference>
<dbReference type="AlphaFoldDB" id="A0A139BNM2"/>
<reference evidence="1 2" key="2">
    <citation type="submission" date="2016-03" db="EMBL/GenBank/DDBJ databases">
        <title>New uncultured bacterium of the family Gallionellaceae from acid mine drainage: description and reconstruction of genome based on metagenomic analysis of microbial community.</title>
        <authorList>
            <person name="Kadnikov V."/>
            <person name="Ivasenko D."/>
            <person name="Beletsky A."/>
            <person name="Mardanov A."/>
            <person name="Danilova E."/>
            <person name="Pimenov N."/>
            <person name="Karnachuk O."/>
            <person name="Ravin N."/>
        </authorList>
    </citation>
    <scope>NUCLEOTIDE SEQUENCE [LARGE SCALE GENOMIC DNA]</scope>
    <source>
        <strain evidence="1">ShG14-8</strain>
    </source>
</reference>
<proteinExistence type="predicted"/>
<reference evidence="1 2" key="1">
    <citation type="submission" date="2016-02" db="EMBL/GenBank/DDBJ databases">
        <authorList>
            <person name="Wen L."/>
            <person name="He K."/>
            <person name="Yang H."/>
        </authorList>
    </citation>
    <scope>NUCLEOTIDE SEQUENCE [LARGE SCALE GENOMIC DNA]</scope>
    <source>
        <strain evidence="1">ShG14-8</strain>
    </source>
</reference>
<gene>
    <name evidence="1" type="ORF">AWT59_3292</name>
</gene>
<protein>
    <submittedName>
        <fullName evidence="1">Uncharacterized protein</fullName>
    </submittedName>
</protein>
<accession>A0A139BNM2</accession>